<gene>
    <name evidence="1" type="ORF">ABVK50_09600</name>
</gene>
<name>A0AAU8CV47_9HYPH</name>
<accession>A0AAU8CV47</accession>
<protein>
    <submittedName>
        <fullName evidence="1">Uncharacterized protein</fullName>
    </submittedName>
</protein>
<proteinExistence type="predicted"/>
<dbReference type="EMBL" id="CP159253">
    <property type="protein sequence ID" value="XCG50703.1"/>
    <property type="molecule type" value="Genomic_DNA"/>
</dbReference>
<reference evidence="1" key="1">
    <citation type="submission" date="2024-06" db="EMBL/GenBank/DDBJ databases">
        <title>Mesorhizobium karijinii sp. nov., a symbiont of the iconic Swainsona formosa from arid Australia.</title>
        <authorList>
            <person name="Hill Y.J."/>
            <person name="Watkin E.L.J."/>
            <person name="O'Hara G.W."/>
            <person name="Terpolilli J."/>
            <person name="Tye M.L."/>
            <person name="Kohlmeier M.G."/>
        </authorList>
    </citation>
    <scope>NUCLEOTIDE SEQUENCE</scope>
    <source>
        <strain evidence="1">WSM2240</strain>
    </source>
</reference>
<sequence>MAQEYAVVCALPHSLSSQRPFQVSLFLSPTIESPEETRLDEWELFPDWAEAASGLRVELSDQQGVIECEPQLNPIKPDLWRAMFPGSVPVRAPRVSNWSARKWRSFSAKRVHDIALGMHMATVIADPANPPDPSNHPLSGDVLELARKAGCFRLRESERERRLLYDESRATAYLDEIVESRESLAVVERRIAGERDWVKHLALELHRCRRFYERPEAQWPYRPDPIPGAKPPPTPDNEPEFHARCALLGDHSELLRQLGLVIDLVADRERLRSAKWLSAALYIMDTSVSRPTRVRCHARADVFTTVSQTADWDEGALRLGDPARFSVLTLDTDGSALKADRFLWTLPRLIAIEQNGDPVNAATPAQRSPGFTVAGAAQAVRTQTDLLRQAKLADNLRRGRNVDLDTEDLVRGLRVEVWDDKSRAWHSLHKRLSTATVDGFGSVYEDHPEEGFIQGTAAHENFRATDAPVQVHEALFGWEGWSLSAPRPGKRIWEKDGEQALLAPQEPPSPDTPHPFHVSGHVENVSLPRLRYGRSYSFRAWAVDLAGNSRPHDLNPRAFGPADVSGLDNGGSAAAPADWTTSRLMNAARMALERRLERNPADEIAPVSSDELLQSQIMPEVTPHLRLRRSSHFSGRLLGAGTNRAAGLPTAVSEALRSANMAGWPVTQPHAPSDLSALIGSHVSALAPGREAESAVLKKALETVTKPQRFLRWEPISSPALVPRWRYTEGESLTVLVIRSGVTQDPTTLAIAVEEPGDYVATASAIVPKCGYHSTSQRHLAPPKVTQVQAELHGMFDLAIGSTAAVDQSRMLGWALRADGTFADRERADIDNPPEKIPQPGMSIVHVGVPTENAKNLPPLPGEPQPPAERILQSGDPPAPGQTIIHDVDDLSLPYLPDPMAKGVAIYFPEAGREWGLQFPYAVEGFTVSYGGDWPELEPFRLVVEGGAALAAKVEGRLIRMLLPPGDKQLLRTSSSLPKDKLELMGPWQFLPEAVRTKTQVAEAAADGMLWGLSPFEQITLVHAVNRPIEAPRPIRITPLRTIGSTSATLAGAVDLHGPSTGTLSVEATWEEPLDDITLPACIFRKSGGKASETIIQPDEDIALLGGSDQKLSLPDIGLVRIHRAVHEFSDNRHRVIDYTFRAFTRFREFFHLDLLKNAEGNPTDDMHSVVAPVLRVSIPSSAPPAPPIVHSVLPMFRWSDDIEPEQPMAWRRTRRAGIRLYLDRPWFSSGEGELLGVLIARGGDDSHYPDLKDGSGFPFVSKWGADPIWHARDVDRRALPMLRLDDLLRLTAVDDRQEPARPSMPPMDLPLAAIDGQPTVTVLGYTPQFNENRGLWFVDIAIDPGPQFWPFLRLAVSRYQPESISGCHLSAPVQCDFVQLPPERTAAISRTDDRHVRVLVSGPVGSRIVADDIDPSERIQRNRRLVARLQRRDPAIGSDLGWKTVSVEKLGLRGLSSDGYTATWITELDSLSVIHLSKPGVLESDWRVAIEEWELLEADDLIVTVAGHDRGVAHTERRLVYADNIAI</sequence>
<evidence type="ECO:0000313" key="1">
    <source>
        <dbReference type="EMBL" id="XCG50703.1"/>
    </source>
</evidence>
<organism evidence="1">
    <name type="scientific">Mesorhizobium sp. WSM2240</name>
    <dbReference type="NCBI Taxonomy" id="3228851"/>
    <lineage>
        <taxon>Bacteria</taxon>
        <taxon>Pseudomonadati</taxon>
        <taxon>Pseudomonadota</taxon>
        <taxon>Alphaproteobacteria</taxon>
        <taxon>Hyphomicrobiales</taxon>
        <taxon>Phyllobacteriaceae</taxon>
        <taxon>Mesorhizobium</taxon>
    </lineage>
</organism>
<dbReference type="RefSeq" id="WP_353641772.1">
    <property type="nucleotide sequence ID" value="NZ_CP159253.1"/>
</dbReference>